<keyword evidence="3" id="KW-1185">Reference proteome</keyword>
<feature type="compositionally biased region" description="Polar residues" evidence="1">
    <location>
        <begin position="165"/>
        <end position="175"/>
    </location>
</feature>
<dbReference type="OrthoDB" id="9815961at2"/>
<dbReference type="STRING" id="1235802.C823_02854"/>
<dbReference type="AlphaFoldDB" id="N2AH05"/>
<dbReference type="PATRIC" id="fig|1235802.3.peg.3015"/>
<dbReference type="eggNOG" id="ENOG50307JA">
    <property type="taxonomic scope" value="Bacteria"/>
</dbReference>
<name>N2AH05_9FIRM</name>
<accession>N2AH05</accession>
<dbReference type="Proteomes" id="UP000012589">
    <property type="component" value="Unassembled WGS sequence"/>
</dbReference>
<evidence type="ECO:0000313" key="2">
    <source>
        <dbReference type="EMBL" id="EMZ25460.1"/>
    </source>
</evidence>
<dbReference type="EMBL" id="AQFT01000088">
    <property type="protein sequence ID" value="EMZ25460.1"/>
    <property type="molecule type" value="Genomic_DNA"/>
</dbReference>
<feature type="region of interest" description="Disordered" evidence="1">
    <location>
        <begin position="29"/>
        <end position="50"/>
    </location>
</feature>
<evidence type="ECO:0000256" key="1">
    <source>
        <dbReference type="SAM" id="MobiDB-lite"/>
    </source>
</evidence>
<gene>
    <name evidence="2" type="ORF">C823_02854</name>
</gene>
<reference evidence="2 3" key="1">
    <citation type="journal article" date="2014" name="Genome Announc.">
        <title>Draft genome sequences of the altered schaedler flora, a defined bacterial community from gnotobiotic mice.</title>
        <authorList>
            <person name="Wannemuehler M.J."/>
            <person name="Overstreet A.M."/>
            <person name="Ward D.V."/>
            <person name="Phillips G.J."/>
        </authorList>
    </citation>
    <scope>NUCLEOTIDE SEQUENCE [LARGE SCALE GENOMIC DNA]</scope>
    <source>
        <strain evidence="2 3">ASF492</strain>
    </source>
</reference>
<dbReference type="HOGENOM" id="CLU_102498_0_0_9"/>
<proteinExistence type="predicted"/>
<comment type="caution">
    <text evidence="2">The sequence shown here is derived from an EMBL/GenBank/DDBJ whole genome shotgun (WGS) entry which is preliminary data.</text>
</comment>
<feature type="compositionally biased region" description="Basic and acidic residues" evidence="1">
    <location>
        <begin position="116"/>
        <end position="163"/>
    </location>
</feature>
<evidence type="ECO:0000313" key="3">
    <source>
        <dbReference type="Proteomes" id="UP000012589"/>
    </source>
</evidence>
<feature type="region of interest" description="Disordered" evidence="1">
    <location>
        <begin position="115"/>
        <end position="175"/>
    </location>
</feature>
<sequence>MAISGIGSNYGNVYEGTYATQKHEALKKTETKEAAPAQTGKVKNTLEKAADSKKAKELEDFIKKIPELEKQGYEQLSAQNKALGGTVTYYQQTWTINKDGSIQSTVYSVTETDMTNAEKMKKSMDERLKKQKEKKEEEEKVKERKEEKAEKAEKPEKETEKISVSEVSGQISSKL</sequence>
<organism evidence="2 3">
    <name type="scientific">Eubacterium plexicaudatum ASF492</name>
    <dbReference type="NCBI Taxonomy" id="1235802"/>
    <lineage>
        <taxon>Bacteria</taxon>
        <taxon>Bacillati</taxon>
        <taxon>Bacillota</taxon>
        <taxon>Clostridia</taxon>
        <taxon>Eubacteriales</taxon>
        <taxon>Eubacteriaceae</taxon>
        <taxon>Eubacterium</taxon>
    </lineage>
</organism>
<protein>
    <submittedName>
        <fullName evidence="2">Uncharacterized protein</fullName>
    </submittedName>
</protein>